<dbReference type="Gene3D" id="3.30.810.10">
    <property type="entry name" value="2-Layer Sandwich"/>
    <property type="match status" value="1"/>
</dbReference>
<dbReference type="PANTHER" id="PTHR45748:SF7">
    <property type="entry name" value="1-PHOSPHATIDYLINOSITOL 3-PHOSPHATE 5-KINASE-RELATED"/>
    <property type="match status" value="1"/>
</dbReference>
<feature type="region of interest" description="Disordered" evidence="4">
    <location>
        <begin position="495"/>
        <end position="518"/>
    </location>
</feature>
<accession>A0ABQ9JT19</accession>
<sequence>MRWSIREKRKNLCFAVKKEGIKKTEQENKDVFDPVNHQRLAVLFCSFSVESNNAPAFCVNPWVVFMDFYGRNDIPLGCFLEKYCFRPTYYCPSKSCDTSMVKHTRRFVHNSGCVSIYLNYFENEFSEENIVMWTSCTLCQSVSPVVPMSSDTWSYSFAKYLELKFHGDMFSRRGQFSCNHSLHQDHYQYFGYKNYVASFKYSPITIWEISLPPLLIEISYNVDQFQNQLIDDVRIIAQKGHEIFSLICDKLSVSVDETESPNNLRTILAKEQTLFKQRVEEVQLKLTSPTIENKDFDEKELHQAYWKISDVLLKIKRSIVENVENWNSRLAEASRKKDSDKRKDKSHSVELESPAVEELTNDAPFHELEGKEESVFIKKIRNSNSDFSDESYMPSSPRPFLRSQIDSNSISQNEELTESKKESDKKTVKTILSQLLPSTTNLTSIIQPFSSQEHYSLPSGVYMPIVVYENEPSSIIAYALNSYDYKKALEDQINKKHIDQSPSPVSKRKINSDKERSDEDKSLNLLGFLRNKDMKLDSNNFSIPSTAEQNFDQSVASEKPEEIKKIRNTHVEVQFQDSNCNFFCRIYLAEKFTTLRSAVLPIGEEAYIRSLSRSNQWNARGGKSGSNFAKTADDRFILKDMSKTEVQLFLESASNYFVYMNKCYTTKQPTLLGKIVGIYQIIFRNNSNITYRSHLLVMENLFYNRKVTQKFDLKGSMRNRLVVPDNQEGEIVLLDENLLKMTCDSPLYILPHSKAVLTAAIQNDTEFLSTQSVMDYSLLVGLDSENKELVLGIIDYIRTFTWDKRLETIVKKSGILGGQGKLPTIVSPEEYQKRFIEAMHRYFLEVPDHWAGLGRGLEL</sequence>
<feature type="region of interest" description="Disordered" evidence="4">
    <location>
        <begin position="386"/>
        <end position="424"/>
    </location>
</feature>
<dbReference type="PROSITE" id="PS51455">
    <property type="entry name" value="PIPK"/>
    <property type="match status" value="1"/>
</dbReference>
<dbReference type="InterPro" id="IPR027483">
    <property type="entry name" value="PInositol-4-P-4/5-kinase_C_sf"/>
</dbReference>
<dbReference type="CDD" id="cd17300">
    <property type="entry name" value="PIPKc_PIKfyve"/>
    <property type="match status" value="1"/>
</dbReference>
<name>A0ABQ9JT19_9CUCU</name>
<evidence type="ECO:0000256" key="4">
    <source>
        <dbReference type="SAM" id="MobiDB-lite"/>
    </source>
</evidence>
<evidence type="ECO:0000256" key="3">
    <source>
        <dbReference type="PROSITE-ProRule" id="PRU00781"/>
    </source>
</evidence>
<evidence type="ECO:0000313" key="6">
    <source>
        <dbReference type="EMBL" id="KAJ8981445.1"/>
    </source>
</evidence>
<keyword evidence="7" id="KW-1185">Reference proteome</keyword>
<evidence type="ECO:0000256" key="2">
    <source>
        <dbReference type="ARBA" id="ARBA00022840"/>
    </source>
</evidence>
<evidence type="ECO:0000259" key="5">
    <source>
        <dbReference type="PROSITE" id="PS51455"/>
    </source>
</evidence>
<feature type="compositionally biased region" description="Basic and acidic residues" evidence="4">
    <location>
        <begin position="332"/>
        <end position="350"/>
    </location>
</feature>
<gene>
    <name evidence="6" type="ORF">NQ317_000120</name>
</gene>
<protein>
    <recommendedName>
        <fullName evidence="5">PIPK domain-containing protein</fullName>
    </recommendedName>
</protein>
<proteinExistence type="predicted"/>
<dbReference type="InterPro" id="IPR027484">
    <property type="entry name" value="PInositol-4-P-5-kinase_N"/>
</dbReference>
<organism evidence="6 7">
    <name type="scientific">Molorchus minor</name>
    <dbReference type="NCBI Taxonomy" id="1323400"/>
    <lineage>
        <taxon>Eukaryota</taxon>
        <taxon>Metazoa</taxon>
        <taxon>Ecdysozoa</taxon>
        <taxon>Arthropoda</taxon>
        <taxon>Hexapoda</taxon>
        <taxon>Insecta</taxon>
        <taxon>Pterygota</taxon>
        <taxon>Neoptera</taxon>
        <taxon>Endopterygota</taxon>
        <taxon>Coleoptera</taxon>
        <taxon>Polyphaga</taxon>
        <taxon>Cucujiformia</taxon>
        <taxon>Chrysomeloidea</taxon>
        <taxon>Cerambycidae</taxon>
        <taxon>Lamiinae</taxon>
        <taxon>Monochamini</taxon>
        <taxon>Molorchus</taxon>
    </lineage>
</organism>
<evidence type="ECO:0000256" key="1">
    <source>
        <dbReference type="ARBA" id="ARBA00022741"/>
    </source>
</evidence>
<evidence type="ECO:0000313" key="7">
    <source>
        <dbReference type="Proteomes" id="UP001162164"/>
    </source>
</evidence>
<dbReference type="EMBL" id="JAPWTJ010000182">
    <property type="protein sequence ID" value="KAJ8981445.1"/>
    <property type="molecule type" value="Genomic_DNA"/>
</dbReference>
<feature type="region of interest" description="Disordered" evidence="4">
    <location>
        <begin position="331"/>
        <end position="364"/>
    </location>
</feature>
<dbReference type="PANTHER" id="PTHR45748">
    <property type="entry name" value="1-PHOSPHATIDYLINOSITOL 3-PHOSPHATE 5-KINASE-RELATED"/>
    <property type="match status" value="1"/>
</dbReference>
<dbReference type="SMART" id="SM00330">
    <property type="entry name" value="PIPKc"/>
    <property type="match status" value="1"/>
</dbReference>
<keyword evidence="3" id="KW-0418">Kinase</keyword>
<dbReference type="SUPFAM" id="SSF56104">
    <property type="entry name" value="SAICAR synthase-like"/>
    <property type="match status" value="1"/>
</dbReference>
<keyword evidence="1 3" id="KW-0547">Nucleotide-binding</keyword>
<feature type="compositionally biased region" description="Polar residues" evidence="4">
    <location>
        <begin position="404"/>
        <end position="414"/>
    </location>
</feature>
<dbReference type="InterPro" id="IPR002498">
    <property type="entry name" value="PInositol-4-P-4/5-kinase_core"/>
</dbReference>
<dbReference type="InterPro" id="IPR044769">
    <property type="entry name" value="PIKfyve_PIPKc"/>
</dbReference>
<dbReference type="Proteomes" id="UP001162164">
    <property type="component" value="Unassembled WGS sequence"/>
</dbReference>
<reference evidence="6" key="1">
    <citation type="journal article" date="2023" name="Insect Mol. Biol.">
        <title>Genome sequencing provides insights into the evolution of gene families encoding plant cell wall-degrading enzymes in longhorned beetles.</title>
        <authorList>
            <person name="Shin N.R."/>
            <person name="Okamura Y."/>
            <person name="Kirsch R."/>
            <person name="Pauchet Y."/>
        </authorList>
    </citation>
    <scope>NUCLEOTIDE SEQUENCE</scope>
    <source>
        <strain evidence="6">MMC_N1</strain>
    </source>
</reference>
<dbReference type="Pfam" id="PF01504">
    <property type="entry name" value="PIP5K"/>
    <property type="match status" value="1"/>
</dbReference>
<keyword evidence="3" id="KW-0808">Transferase</keyword>
<feature type="domain" description="PIPK" evidence="5">
    <location>
        <begin position="506"/>
        <end position="843"/>
    </location>
</feature>
<dbReference type="Gene3D" id="3.30.800.10">
    <property type="entry name" value="Phosphatidylinositol Phosphate Kinase II Beta"/>
    <property type="match status" value="1"/>
</dbReference>
<comment type="caution">
    <text evidence="6">The sequence shown here is derived from an EMBL/GenBank/DDBJ whole genome shotgun (WGS) entry which is preliminary data.</text>
</comment>
<keyword evidence="2 3" id="KW-0067">ATP-binding</keyword>